<dbReference type="AlphaFoldDB" id="A0A838L1K8"/>
<accession>A0A838L1K8</accession>
<comment type="caution">
    <text evidence="2">The sequence shown here is derived from an EMBL/GenBank/DDBJ whole genome shotgun (WGS) entry which is preliminary data.</text>
</comment>
<keyword evidence="3" id="KW-1185">Reference proteome</keyword>
<gene>
    <name evidence="2" type="ORF">HZF05_04000</name>
</gene>
<keyword evidence="1" id="KW-1133">Transmembrane helix</keyword>
<dbReference type="Pfam" id="PF11003">
    <property type="entry name" value="DUF2842"/>
    <property type="match status" value="1"/>
</dbReference>
<evidence type="ECO:0000256" key="1">
    <source>
        <dbReference type="SAM" id="Phobius"/>
    </source>
</evidence>
<sequence>MTPPPEHFQPNWRRTAGAFLILALILVWASLVVQLAGPVGRLPALVQAVFYIVAGIGWIWILPMRRILLWSETGRWRR</sequence>
<evidence type="ECO:0000313" key="3">
    <source>
        <dbReference type="Proteomes" id="UP000570166"/>
    </source>
</evidence>
<dbReference type="EMBL" id="JACEIB010000002">
    <property type="protein sequence ID" value="MBA2933251.1"/>
    <property type="molecule type" value="Genomic_DNA"/>
</dbReference>
<protein>
    <submittedName>
        <fullName evidence="2">DUF2842 domain-containing protein</fullName>
    </submittedName>
</protein>
<dbReference type="Proteomes" id="UP000570166">
    <property type="component" value="Unassembled WGS sequence"/>
</dbReference>
<name>A0A838L1K8_9SPHN</name>
<proteinExistence type="predicted"/>
<organism evidence="2 3">
    <name type="scientific">Sphingomonas chungangi</name>
    <dbReference type="NCBI Taxonomy" id="2683589"/>
    <lineage>
        <taxon>Bacteria</taxon>
        <taxon>Pseudomonadati</taxon>
        <taxon>Pseudomonadota</taxon>
        <taxon>Alphaproteobacteria</taxon>
        <taxon>Sphingomonadales</taxon>
        <taxon>Sphingomonadaceae</taxon>
        <taxon>Sphingomonas</taxon>
    </lineage>
</organism>
<keyword evidence="1" id="KW-0472">Membrane</keyword>
<feature type="transmembrane region" description="Helical" evidence="1">
    <location>
        <begin position="48"/>
        <end position="68"/>
    </location>
</feature>
<reference evidence="2 3" key="1">
    <citation type="submission" date="2020-07" db="EMBL/GenBank/DDBJ databases">
        <authorList>
            <person name="Sun Q."/>
        </authorList>
    </citation>
    <scope>NUCLEOTIDE SEQUENCE [LARGE SCALE GENOMIC DNA]</scope>
    <source>
        <strain evidence="2 3">CGMCC 1.13654</strain>
    </source>
</reference>
<dbReference type="InterPro" id="IPR021265">
    <property type="entry name" value="DUF2842"/>
</dbReference>
<feature type="transmembrane region" description="Helical" evidence="1">
    <location>
        <begin position="16"/>
        <end position="36"/>
    </location>
</feature>
<dbReference type="RefSeq" id="WP_160366392.1">
    <property type="nucleotide sequence ID" value="NZ_JACEIB010000002.1"/>
</dbReference>
<keyword evidence="1" id="KW-0812">Transmembrane</keyword>
<evidence type="ECO:0000313" key="2">
    <source>
        <dbReference type="EMBL" id="MBA2933251.1"/>
    </source>
</evidence>